<name>A0A0P1F5L0_9RHOB</name>
<dbReference type="SUPFAM" id="SSF52096">
    <property type="entry name" value="ClpP/crotonase"/>
    <property type="match status" value="1"/>
</dbReference>
<dbReference type="AlphaFoldDB" id="A0A0P1F5L0"/>
<dbReference type="Proteomes" id="UP000054823">
    <property type="component" value="Unassembled WGS sequence"/>
</dbReference>
<sequence length="375" mass="41119">MTLFERTIALVFGVFCATGLRAATIETVGEWDDRCTYYYSGDVVAGDAAKVEALNTFGAGGATLCLNSGGGNFLEGLKLFEVIWNKQMNTRVLAGHTCASACAIAWLGGSVSEGSLGVASSSRNIEPGARLGFHAPYLVLPDGGSYDDSEVEWAYRVGIRHSQGLFDIHLTQFDEARALNQYLYRQTIATPGEEMHWIDTVGEAVMSDVLVDSLVAPTSIKKANLVHLCEAAYMRHLDLSPGLTDAASRFADLRTGSYKEDQVGSYFKNDQEYWAIRLYGERRQQYVCVVSDDRIGSLLSNMKRYNAEKTYPYNGRAEVPHIHVDLRFADVWPDGPLEDVLADLSGVDPYGQSTSVKLPFYALYDAGVPLSAIAR</sequence>
<accession>A0A0P1F5L0</accession>
<dbReference type="InterPro" id="IPR029045">
    <property type="entry name" value="ClpP/crotonase-like_dom_sf"/>
</dbReference>
<evidence type="ECO:0000313" key="2">
    <source>
        <dbReference type="Proteomes" id="UP000054823"/>
    </source>
</evidence>
<dbReference type="EMBL" id="CYPW01000004">
    <property type="protein sequence ID" value="CUH50827.1"/>
    <property type="molecule type" value="Genomic_DNA"/>
</dbReference>
<gene>
    <name evidence="1" type="ORF">SHM7688_00256</name>
</gene>
<proteinExistence type="predicted"/>
<evidence type="ECO:0000313" key="1">
    <source>
        <dbReference type="EMBL" id="CUH50827.1"/>
    </source>
</evidence>
<organism evidence="1 2">
    <name type="scientific">Shimia marina</name>
    <dbReference type="NCBI Taxonomy" id="321267"/>
    <lineage>
        <taxon>Bacteria</taxon>
        <taxon>Pseudomonadati</taxon>
        <taxon>Pseudomonadota</taxon>
        <taxon>Alphaproteobacteria</taxon>
        <taxon>Rhodobacterales</taxon>
        <taxon>Roseobacteraceae</taxon>
    </lineage>
</organism>
<dbReference type="Gene3D" id="3.90.226.10">
    <property type="entry name" value="2-enoyl-CoA Hydratase, Chain A, domain 1"/>
    <property type="match status" value="1"/>
</dbReference>
<keyword evidence="2" id="KW-1185">Reference proteome</keyword>
<protein>
    <submittedName>
        <fullName evidence="1">Uncharacterized protein</fullName>
    </submittedName>
</protein>
<dbReference type="RefSeq" id="WP_058238216.1">
    <property type="nucleotide sequence ID" value="NZ_CYPW01000004.1"/>
</dbReference>
<reference evidence="1 2" key="1">
    <citation type="submission" date="2015-09" db="EMBL/GenBank/DDBJ databases">
        <authorList>
            <consortium name="Swine Surveillance"/>
        </authorList>
    </citation>
    <scope>NUCLEOTIDE SEQUENCE [LARGE SCALE GENOMIC DNA]</scope>
    <source>
        <strain evidence="1 2">CECT 7688</strain>
    </source>
</reference>
<dbReference type="OrthoDB" id="7838311at2"/>